<keyword evidence="2" id="KW-0040">ANK repeat</keyword>
<accession>A0AAD3D0U5</accession>
<dbReference type="SMART" id="SM00248">
    <property type="entry name" value="ANK"/>
    <property type="match status" value="3"/>
</dbReference>
<evidence type="ECO:0000313" key="4">
    <source>
        <dbReference type="EMBL" id="GFH55618.1"/>
    </source>
</evidence>
<dbReference type="Gene3D" id="1.25.40.20">
    <property type="entry name" value="Ankyrin repeat-containing domain"/>
    <property type="match status" value="2"/>
</dbReference>
<dbReference type="InterPro" id="IPR036770">
    <property type="entry name" value="Ankyrin_rpt-contain_sf"/>
</dbReference>
<organism evidence="4 5">
    <name type="scientific">Chaetoceros tenuissimus</name>
    <dbReference type="NCBI Taxonomy" id="426638"/>
    <lineage>
        <taxon>Eukaryota</taxon>
        <taxon>Sar</taxon>
        <taxon>Stramenopiles</taxon>
        <taxon>Ochrophyta</taxon>
        <taxon>Bacillariophyta</taxon>
        <taxon>Coscinodiscophyceae</taxon>
        <taxon>Chaetocerotophycidae</taxon>
        <taxon>Chaetocerotales</taxon>
        <taxon>Chaetocerotaceae</taxon>
        <taxon>Chaetoceros</taxon>
    </lineage>
</organism>
<name>A0AAD3D0U5_9STRA</name>
<dbReference type="GO" id="GO:0005886">
    <property type="term" value="C:plasma membrane"/>
    <property type="evidence" value="ECO:0007669"/>
    <property type="project" value="TreeGrafter"/>
</dbReference>
<dbReference type="PANTHER" id="PTHR24186:SF38">
    <property type="entry name" value="ANKYRIN REPEAT FAMILY PROTEIN"/>
    <property type="match status" value="1"/>
</dbReference>
<evidence type="ECO:0000256" key="2">
    <source>
        <dbReference type="ARBA" id="ARBA00023043"/>
    </source>
</evidence>
<sequence>MAAHYSPTWRMDLKHDAHANDDKHSSDHKKEHAKSGIHYSPTWRMNNSWEMQQESSFRPHSAGTASSHSSNHSSTHQQQHGYDVTTSRPAPFKVKSDEYYAPHVNALARWILDKDYLNAINLIKREPSRARTRITAHAFLGGHRDADVLPIHLLLSQADAPMDLITTLLRAYPESIHKVEKGYNRNCLHIALKSYVKDSVMSYLIQLNPNMCQQLDKLGRLPIHYAISNLHKDELIREMLHIYPESAKAFDKGGWTPLHVACQTYTSPELVEEILALNPEGILMRTNQGSTPLQVAQSSRKNRKEEILPFLQVAHDTYHNTPLIQNYRAAVAKHDYHSKHYVPRVTHKVV</sequence>
<feature type="compositionally biased region" description="Polar residues" evidence="3">
    <location>
        <begin position="43"/>
        <end position="58"/>
    </location>
</feature>
<keyword evidence="1" id="KW-0677">Repeat</keyword>
<evidence type="ECO:0000256" key="1">
    <source>
        <dbReference type="ARBA" id="ARBA00022737"/>
    </source>
</evidence>
<evidence type="ECO:0000313" key="5">
    <source>
        <dbReference type="Proteomes" id="UP001054902"/>
    </source>
</evidence>
<dbReference type="AlphaFoldDB" id="A0AAD3D0U5"/>
<keyword evidence="5" id="KW-1185">Reference proteome</keyword>
<dbReference type="PANTHER" id="PTHR24186">
    <property type="entry name" value="PROTEIN PHOSPHATASE 1 REGULATORY SUBUNIT"/>
    <property type="match status" value="1"/>
</dbReference>
<dbReference type="EMBL" id="BLLK01000051">
    <property type="protein sequence ID" value="GFH55618.1"/>
    <property type="molecule type" value="Genomic_DNA"/>
</dbReference>
<proteinExistence type="predicted"/>
<comment type="caution">
    <text evidence="4">The sequence shown here is derived from an EMBL/GenBank/DDBJ whole genome shotgun (WGS) entry which is preliminary data.</text>
</comment>
<evidence type="ECO:0000256" key="3">
    <source>
        <dbReference type="SAM" id="MobiDB-lite"/>
    </source>
</evidence>
<dbReference type="Proteomes" id="UP001054902">
    <property type="component" value="Unassembled WGS sequence"/>
</dbReference>
<reference evidence="4 5" key="1">
    <citation type="journal article" date="2021" name="Sci. Rep.">
        <title>The genome of the diatom Chaetoceros tenuissimus carries an ancient integrated fragment of an extant virus.</title>
        <authorList>
            <person name="Hongo Y."/>
            <person name="Kimura K."/>
            <person name="Takaki Y."/>
            <person name="Yoshida Y."/>
            <person name="Baba S."/>
            <person name="Kobayashi G."/>
            <person name="Nagasaki K."/>
            <person name="Hano T."/>
            <person name="Tomaru Y."/>
        </authorList>
    </citation>
    <scope>NUCLEOTIDE SEQUENCE [LARGE SCALE GENOMIC DNA]</scope>
    <source>
        <strain evidence="4 5">NIES-3715</strain>
    </source>
</reference>
<feature type="region of interest" description="Disordered" evidence="3">
    <location>
        <begin position="16"/>
        <end position="88"/>
    </location>
</feature>
<dbReference type="Pfam" id="PF13857">
    <property type="entry name" value="Ank_5"/>
    <property type="match status" value="1"/>
</dbReference>
<protein>
    <submittedName>
        <fullName evidence="4">Uncharacterized protein</fullName>
    </submittedName>
</protein>
<dbReference type="InterPro" id="IPR002110">
    <property type="entry name" value="Ankyrin_rpt"/>
</dbReference>
<feature type="compositionally biased region" description="Low complexity" evidence="3">
    <location>
        <begin position="60"/>
        <end position="81"/>
    </location>
</feature>
<feature type="compositionally biased region" description="Basic and acidic residues" evidence="3">
    <location>
        <begin position="16"/>
        <end position="34"/>
    </location>
</feature>
<gene>
    <name evidence="4" type="ORF">CTEN210_12094</name>
</gene>
<dbReference type="SUPFAM" id="SSF48403">
    <property type="entry name" value="Ankyrin repeat"/>
    <property type="match status" value="1"/>
</dbReference>